<dbReference type="PANTHER" id="PTHR48111:SF22">
    <property type="entry name" value="REGULATOR OF RPOS"/>
    <property type="match status" value="1"/>
</dbReference>
<evidence type="ECO:0000256" key="4">
    <source>
        <dbReference type="ARBA" id="ARBA00023125"/>
    </source>
</evidence>
<dbReference type="RefSeq" id="WP_377762243.1">
    <property type="nucleotide sequence ID" value="NZ_JBHRXY010000011.1"/>
</dbReference>
<evidence type="ECO:0000259" key="8">
    <source>
        <dbReference type="PROSITE" id="PS50110"/>
    </source>
</evidence>
<dbReference type="Pfam" id="PF00072">
    <property type="entry name" value="Response_reg"/>
    <property type="match status" value="1"/>
</dbReference>
<keyword evidence="3" id="KW-0805">Transcription regulation</keyword>
<feature type="modified residue" description="4-aspartylphosphate" evidence="6">
    <location>
        <position position="52"/>
    </location>
</feature>
<reference evidence="11" key="1">
    <citation type="journal article" date="2019" name="Int. J. Syst. Evol. Microbiol.">
        <title>The Global Catalogue of Microorganisms (GCM) 10K type strain sequencing project: providing services to taxonomists for standard genome sequencing and annotation.</title>
        <authorList>
            <consortium name="The Broad Institute Genomics Platform"/>
            <consortium name="The Broad Institute Genome Sequencing Center for Infectious Disease"/>
            <person name="Wu L."/>
            <person name="Ma J."/>
        </authorList>
    </citation>
    <scope>NUCLEOTIDE SEQUENCE [LARGE SCALE GENOMIC DNA]</scope>
    <source>
        <strain evidence="11">KCTC 42473</strain>
    </source>
</reference>
<evidence type="ECO:0000256" key="2">
    <source>
        <dbReference type="ARBA" id="ARBA00023012"/>
    </source>
</evidence>
<gene>
    <name evidence="10" type="ORF">ACFOM8_13690</name>
</gene>
<evidence type="ECO:0000256" key="6">
    <source>
        <dbReference type="PROSITE-ProRule" id="PRU00169"/>
    </source>
</evidence>
<feature type="DNA-binding region" description="OmpR/PhoB-type" evidence="7">
    <location>
        <begin position="126"/>
        <end position="224"/>
    </location>
</feature>
<comment type="caution">
    <text evidence="10">The sequence shown here is derived from an EMBL/GenBank/DDBJ whole genome shotgun (WGS) entry which is preliminary data.</text>
</comment>
<evidence type="ECO:0000313" key="11">
    <source>
        <dbReference type="Proteomes" id="UP001595539"/>
    </source>
</evidence>
<dbReference type="InterPro" id="IPR011006">
    <property type="entry name" value="CheY-like_superfamily"/>
</dbReference>
<evidence type="ECO:0000256" key="5">
    <source>
        <dbReference type="ARBA" id="ARBA00023163"/>
    </source>
</evidence>
<dbReference type="Proteomes" id="UP001595539">
    <property type="component" value="Unassembled WGS sequence"/>
</dbReference>
<dbReference type="InterPro" id="IPR001789">
    <property type="entry name" value="Sig_transdc_resp-reg_receiver"/>
</dbReference>
<dbReference type="Gene3D" id="3.40.50.2300">
    <property type="match status" value="1"/>
</dbReference>
<keyword evidence="4 7" id="KW-0238">DNA-binding</keyword>
<keyword evidence="1 6" id="KW-0597">Phosphoprotein</keyword>
<dbReference type="InterPro" id="IPR016032">
    <property type="entry name" value="Sig_transdc_resp-reg_C-effctor"/>
</dbReference>
<dbReference type="InterPro" id="IPR001867">
    <property type="entry name" value="OmpR/PhoB-type_DNA-bd"/>
</dbReference>
<evidence type="ECO:0000313" key="10">
    <source>
        <dbReference type="EMBL" id="MFC3630497.1"/>
    </source>
</evidence>
<keyword evidence="5" id="KW-0804">Transcription</keyword>
<accession>A0ABV7U6K4</accession>
<dbReference type="SUPFAM" id="SSF46894">
    <property type="entry name" value="C-terminal effector domain of the bipartite response regulators"/>
    <property type="match status" value="1"/>
</dbReference>
<name>A0ABV7U6K4_9RHOB</name>
<keyword evidence="11" id="KW-1185">Reference proteome</keyword>
<dbReference type="CDD" id="cd17624">
    <property type="entry name" value="REC_OmpR_PmrA-like"/>
    <property type="match status" value="1"/>
</dbReference>
<dbReference type="SMART" id="SM00862">
    <property type="entry name" value="Trans_reg_C"/>
    <property type="match status" value="1"/>
</dbReference>
<dbReference type="PANTHER" id="PTHR48111">
    <property type="entry name" value="REGULATOR OF RPOS"/>
    <property type="match status" value="1"/>
</dbReference>
<organism evidence="10 11">
    <name type="scientific">Paracoccus angustae</name>
    <dbReference type="NCBI Taxonomy" id="1671480"/>
    <lineage>
        <taxon>Bacteria</taxon>
        <taxon>Pseudomonadati</taxon>
        <taxon>Pseudomonadota</taxon>
        <taxon>Alphaproteobacteria</taxon>
        <taxon>Rhodobacterales</taxon>
        <taxon>Paracoccaceae</taxon>
        <taxon>Paracoccus</taxon>
    </lineage>
</organism>
<feature type="domain" description="Response regulatory" evidence="8">
    <location>
        <begin position="3"/>
        <end position="117"/>
    </location>
</feature>
<dbReference type="InterPro" id="IPR039420">
    <property type="entry name" value="WalR-like"/>
</dbReference>
<dbReference type="CDD" id="cd00383">
    <property type="entry name" value="trans_reg_C"/>
    <property type="match status" value="1"/>
</dbReference>
<protein>
    <submittedName>
        <fullName evidence="10">Response regulator transcription factor</fullName>
    </submittedName>
</protein>
<sequence length="224" mass="24957">MAKILLVEDDPRIASFVSRGLKAEGHALDIAGDGKTAMAMMRNADYPLVILDRMLPDFDGVTICRQMRSEAIPSRVLMLTARDALGDKIEGLNAGADDYLTKPFAFDELVARVEALLRRAPDIRFDPVLQVDDLVLDPTTRQVRRGTRAIDLTPKEFGLLRYLMEHSGAVLSRTQILNNNWGYGFDPGSKVVDVYIRYLRSKVDAEGNLPLIHTVRGAGYRIGR</sequence>
<evidence type="ECO:0000256" key="7">
    <source>
        <dbReference type="PROSITE-ProRule" id="PRU01091"/>
    </source>
</evidence>
<evidence type="ECO:0000256" key="3">
    <source>
        <dbReference type="ARBA" id="ARBA00023015"/>
    </source>
</evidence>
<dbReference type="EMBL" id="JBHRXY010000011">
    <property type="protein sequence ID" value="MFC3630497.1"/>
    <property type="molecule type" value="Genomic_DNA"/>
</dbReference>
<evidence type="ECO:0000256" key="1">
    <source>
        <dbReference type="ARBA" id="ARBA00022553"/>
    </source>
</evidence>
<keyword evidence="2" id="KW-0902">Two-component regulatory system</keyword>
<dbReference type="PROSITE" id="PS50110">
    <property type="entry name" value="RESPONSE_REGULATORY"/>
    <property type="match status" value="1"/>
</dbReference>
<dbReference type="Gene3D" id="6.10.250.690">
    <property type="match status" value="1"/>
</dbReference>
<dbReference type="SUPFAM" id="SSF52172">
    <property type="entry name" value="CheY-like"/>
    <property type="match status" value="1"/>
</dbReference>
<dbReference type="Gene3D" id="1.10.10.10">
    <property type="entry name" value="Winged helix-like DNA-binding domain superfamily/Winged helix DNA-binding domain"/>
    <property type="match status" value="1"/>
</dbReference>
<dbReference type="SMART" id="SM00448">
    <property type="entry name" value="REC"/>
    <property type="match status" value="1"/>
</dbReference>
<feature type="domain" description="OmpR/PhoB-type" evidence="9">
    <location>
        <begin position="126"/>
        <end position="224"/>
    </location>
</feature>
<evidence type="ECO:0000259" key="9">
    <source>
        <dbReference type="PROSITE" id="PS51755"/>
    </source>
</evidence>
<proteinExistence type="predicted"/>
<dbReference type="Pfam" id="PF00486">
    <property type="entry name" value="Trans_reg_C"/>
    <property type="match status" value="1"/>
</dbReference>
<dbReference type="InterPro" id="IPR036388">
    <property type="entry name" value="WH-like_DNA-bd_sf"/>
</dbReference>
<dbReference type="PROSITE" id="PS51755">
    <property type="entry name" value="OMPR_PHOB"/>
    <property type="match status" value="1"/>
</dbReference>